<reference evidence="2" key="1">
    <citation type="submission" date="2019-08" db="EMBL/GenBank/DDBJ databases">
        <authorList>
            <person name="Kucharzyk K."/>
            <person name="Murdoch R.W."/>
            <person name="Higgins S."/>
            <person name="Loffler F."/>
        </authorList>
    </citation>
    <scope>NUCLEOTIDE SEQUENCE</scope>
</reference>
<dbReference type="AlphaFoldDB" id="A0A645AWM0"/>
<proteinExistence type="predicted"/>
<protein>
    <recommendedName>
        <fullName evidence="1">DIX domain-containing protein</fullName>
    </recommendedName>
</protein>
<dbReference type="Pfam" id="PF18736">
    <property type="entry name" value="pEK499_p136"/>
    <property type="match status" value="1"/>
</dbReference>
<accession>A0A645AWM0</accession>
<gene>
    <name evidence="2" type="ORF">SDC9_104468</name>
</gene>
<dbReference type="InterPro" id="IPR041318">
    <property type="entry name" value="pEK499_p136"/>
</dbReference>
<name>A0A645AWM0_9ZZZZ</name>
<evidence type="ECO:0000259" key="1">
    <source>
        <dbReference type="PROSITE" id="PS50841"/>
    </source>
</evidence>
<dbReference type="PROSITE" id="PS50841">
    <property type="entry name" value="DIX"/>
    <property type="match status" value="1"/>
</dbReference>
<dbReference type="InterPro" id="IPR001158">
    <property type="entry name" value="DIX"/>
</dbReference>
<comment type="caution">
    <text evidence="2">The sequence shown here is derived from an EMBL/GenBank/DDBJ whole genome shotgun (WGS) entry which is preliminary data.</text>
</comment>
<sequence>MSPYKESFYGLFLSQTKQILNKSADSKYHFTQLINCTLALFSILLERVQDEQGYRKFFLRRIIAKMETLDMIAFAPDGITDYGLLCCFRNAMTHSDVSSTKPFVETECFADCTIMGTANNHKYQCTFTISEESVKQLSVFIIDMFSEIS</sequence>
<dbReference type="EMBL" id="VSSQ01016374">
    <property type="protein sequence ID" value="MPM57645.1"/>
    <property type="molecule type" value="Genomic_DNA"/>
</dbReference>
<organism evidence="2">
    <name type="scientific">bioreactor metagenome</name>
    <dbReference type="NCBI Taxonomy" id="1076179"/>
    <lineage>
        <taxon>unclassified sequences</taxon>
        <taxon>metagenomes</taxon>
        <taxon>ecological metagenomes</taxon>
    </lineage>
</organism>
<evidence type="ECO:0000313" key="2">
    <source>
        <dbReference type="EMBL" id="MPM57645.1"/>
    </source>
</evidence>
<feature type="domain" description="DIX" evidence="1">
    <location>
        <begin position="1"/>
        <end position="70"/>
    </location>
</feature>